<name>A0A8X7CEV0_9ARAC</name>
<gene>
    <name evidence="1" type="ORF">TNIN_483941</name>
</gene>
<sequence length="68" mass="7847">MVVEGSVLLSALSKSFTNLVYVFEERIQYSNLFLKMDKIDPLLYEMYCDILNTPKEGINDGEVLNLLR</sequence>
<comment type="caution">
    <text evidence="1">The sequence shown here is derived from an EMBL/GenBank/DDBJ whole genome shotgun (WGS) entry which is preliminary data.</text>
</comment>
<evidence type="ECO:0000313" key="2">
    <source>
        <dbReference type="Proteomes" id="UP000886998"/>
    </source>
</evidence>
<dbReference type="AlphaFoldDB" id="A0A8X7CEV0"/>
<dbReference type="Proteomes" id="UP000886998">
    <property type="component" value="Unassembled WGS sequence"/>
</dbReference>
<reference evidence="1" key="1">
    <citation type="submission" date="2020-08" db="EMBL/GenBank/DDBJ databases">
        <title>Multicomponent nature underlies the extraordinary mechanical properties of spider dragline silk.</title>
        <authorList>
            <person name="Kono N."/>
            <person name="Nakamura H."/>
            <person name="Mori M."/>
            <person name="Yoshida Y."/>
            <person name="Ohtoshi R."/>
            <person name="Malay A.D."/>
            <person name="Moran D.A.P."/>
            <person name="Tomita M."/>
            <person name="Numata K."/>
            <person name="Arakawa K."/>
        </authorList>
    </citation>
    <scope>NUCLEOTIDE SEQUENCE</scope>
</reference>
<protein>
    <submittedName>
        <fullName evidence="1">Uncharacterized protein</fullName>
    </submittedName>
</protein>
<keyword evidence="2" id="KW-1185">Reference proteome</keyword>
<proteinExistence type="predicted"/>
<organism evidence="1 2">
    <name type="scientific">Trichonephila inaurata madagascariensis</name>
    <dbReference type="NCBI Taxonomy" id="2747483"/>
    <lineage>
        <taxon>Eukaryota</taxon>
        <taxon>Metazoa</taxon>
        <taxon>Ecdysozoa</taxon>
        <taxon>Arthropoda</taxon>
        <taxon>Chelicerata</taxon>
        <taxon>Arachnida</taxon>
        <taxon>Araneae</taxon>
        <taxon>Araneomorphae</taxon>
        <taxon>Entelegynae</taxon>
        <taxon>Araneoidea</taxon>
        <taxon>Nephilidae</taxon>
        <taxon>Trichonephila</taxon>
        <taxon>Trichonephila inaurata</taxon>
    </lineage>
</organism>
<evidence type="ECO:0000313" key="1">
    <source>
        <dbReference type="EMBL" id="GFY69589.1"/>
    </source>
</evidence>
<accession>A0A8X7CEV0</accession>
<dbReference type="EMBL" id="BMAV01017718">
    <property type="protein sequence ID" value="GFY69589.1"/>
    <property type="molecule type" value="Genomic_DNA"/>
</dbReference>